<accession>A0A7R8UI08</accession>
<dbReference type="PANTHER" id="PTHR13459:SF1">
    <property type="entry name" value="E3 UBIQUITIN-PROTEIN LIGASE RNF220 ISOFORM X1"/>
    <property type="match status" value="1"/>
</dbReference>
<dbReference type="FunCoup" id="A0A7R8UI08">
    <property type="interactions" value="107"/>
</dbReference>
<feature type="region of interest" description="Disordered" evidence="1">
    <location>
        <begin position="123"/>
        <end position="192"/>
    </location>
</feature>
<dbReference type="EMBL" id="LR899010">
    <property type="protein sequence ID" value="CAD7080934.1"/>
    <property type="molecule type" value="Genomic_DNA"/>
</dbReference>
<evidence type="ECO:0000313" key="3">
    <source>
        <dbReference type="EMBL" id="CAD7080934.1"/>
    </source>
</evidence>
<feature type="compositionally biased region" description="Polar residues" evidence="1">
    <location>
        <begin position="378"/>
        <end position="389"/>
    </location>
</feature>
<protein>
    <recommendedName>
        <fullName evidence="2">E3 ubiquitin-protein ligase RNF220 middle domain-containing protein</fullName>
    </recommendedName>
</protein>
<dbReference type="InterPro" id="IPR031824">
    <property type="entry name" value="RNF220_mid"/>
</dbReference>
<name>A0A7R8UI08_HERIL</name>
<evidence type="ECO:0000313" key="4">
    <source>
        <dbReference type="Proteomes" id="UP000594454"/>
    </source>
</evidence>
<evidence type="ECO:0000259" key="2">
    <source>
        <dbReference type="Pfam" id="PF15926"/>
    </source>
</evidence>
<proteinExistence type="predicted"/>
<dbReference type="OrthoDB" id="6270329at2759"/>
<gene>
    <name evidence="3" type="ORF">HERILL_LOCUS4067</name>
</gene>
<feature type="compositionally biased region" description="Polar residues" evidence="1">
    <location>
        <begin position="449"/>
        <end position="461"/>
    </location>
</feature>
<dbReference type="Pfam" id="PF15926">
    <property type="entry name" value="RNF220"/>
    <property type="match status" value="1"/>
</dbReference>
<feature type="compositionally biased region" description="Polar residues" evidence="1">
    <location>
        <begin position="179"/>
        <end position="189"/>
    </location>
</feature>
<feature type="compositionally biased region" description="Basic and acidic residues" evidence="1">
    <location>
        <begin position="468"/>
        <end position="489"/>
    </location>
</feature>
<feature type="compositionally biased region" description="Acidic residues" evidence="1">
    <location>
        <begin position="410"/>
        <end position="419"/>
    </location>
</feature>
<feature type="compositionally biased region" description="Basic and acidic residues" evidence="1">
    <location>
        <begin position="154"/>
        <end position="172"/>
    </location>
</feature>
<organism evidence="3 4">
    <name type="scientific">Hermetia illucens</name>
    <name type="common">Black soldier fly</name>
    <dbReference type="NCBI Taxonomy" id="343691"/>
    <lineage>
        <taxon>Eukaryota</taxon>
        <taxon>Metazoa</taxon>
        <taxon>Ecdysozoa</taxon>
        <taxon>Arthropoda</taxon>
        <taxon>Hexapoda</taxon>
        <taxon>Insecta</taxon>
        <taxon>Pterygota</taxon>
        <taxon>Neoptera</taxon>
        <taxon>Endopterygota</taxon>
        <taxon>Diptera</taxon>
        <taxon>Brachycera</taxon>
        <taxon>Stratiomyomorpha</taxon>
        <taxon>Stratiomyidae</taxon>
        <taxon>Hermetiinae</taxon>
        <taxon>Hermetia</taxon>
    </lineage>
</organism>
<dbReference type="PANTHER" id="PTHR13459">
    <property type="entry name" value="E3 UBIQUITIN-PROTEIN LIGASE RNF220 ISOFORM X1"/>
    <property type="match status" value="1"/>
</dbReference>
<reference evidence="3 4" key="1">
    <citation type="submission" date="2020-11" db="EMBL/GenBank/DDBJ databases">
        <authorList>
            <person name="Wallbank WR R."/>
            <person name="Pardo Diaz C."/>
            <person name="Kozak K."/>
            <person name="Martin S."/>
            <person name="Jiggins C."/>
            <person name="Moest M."/>
            <person name="Warren A I."/>
            <person name="Generalovic N T."/>
            <person name="Byers J.R.P. K."/>
            <person name="Montejo-Kovacevich G."/>
            <person name="Yen C E."/>
        </authorList>
    </citation>
    <scope>NUCLEOTIDE SEQUENCE [LARGE SCALE GENOMIC DNA]</scope>
</reference>
<dbReference type="InterPro" id="IPR052443">
    <property type="entry name" value="E3_ubiq-ligase_RNF220-like"/>
</dbReference>
<dbReference type="GO" id="GO:0061630">
    <property type="term" value="F:ubiquitin protein ligase activity"/>
    <property type="evidence" value="ECO:0007669"/>
    <property type="project" value="TreeGrafter"/>
</dbReference>
<dbReference type="AlphaFoldDB" id="A0A7R8UI08"/>
<keyword evidence="4" id="KW-1185">Reference proteome</keyword>
<feature type="domain" description="E3 ubiquitin-protein ligase RNF220 middle" evidence="2">
    <location>
        <begin position="192"/>
        <end position="324"/>
    </location>
</feature>
<dbReference type="GO" id="GO:0016567">
    <property type="term" value="P:protein ubiquitination"/>
    <property type="evidence" value="ECO:0007669"/>
    <property type="project" value="TreeGrafter"/>
</dbReference>
<evidence type="ECO:0000256" key="1">
    <source>
        <dbReference type="SAM" id="MobiDB-lite"/>
    </source>
</evidence>
<feature type="compositionally biased region" description="Polar residues" evidence="1">
    <location>
        <begin position="123"/>
        <end position="143"/>
    </location>
</feature>
<dbReference type="InParanoid" id="A0A7R8UI08"/>
<dbReference type="Proteomes" id="UP000594454">
    <property type="component" value="Chromosome 2"/>
</dbReference>
<sequence length="498" mass="55413">MENTPFGANHLPSQALVVLSEAASGLHEALRNQRTFHSRLPDAKDLHNMSLVGNYGSHLLHTFHPHLIQSLNSNILGNSPGNFFANDRTAKPILSNFQLPSAFSPPKYIGISLDQGLFSGSGESFRTDSTSPTCASISPLTKNDSLEGQVGEYDGDKGESPRSNSDPRDFRHAFVNTFPDPQNKNNGGRRSSVPESCPVCGIQLSVDEWNTHFLSELDRLYKLSSGMDRSNIQQNYLMGSCPNQDNGMRTSHNRWETFQRIRTNRQSRLRIKVRRRKCGNDLYFLENLFCNSCPICRRKFSAENAKNYEEEQNVKDEMETVDVESCSDDVPDSGSDISNVGKVAGVLYKSVCLLNKDSGDDPISSWDPNSHMGAKNASELSSTTPQFYNADSCEDGATGEKDDANNSNNDSDEDLVVDDDCVRVSRKRKLDGDAGGTDNNNTEEDRQSEPQVSSTDPTETSKCYPGLDDLRTRLKELDPTPMNRPKEEEDYKCFICKV</sequence>
<feature type="region of interest" description="Disordered" evidence="1">
    <location>
        <begin position="361"/>
        <end position="489"/>
    </location>
</feature>